<dbReference type="SMART" id="SM00798">
    <property type="entry name" value="AICARFT_IMPCHas"/>
    <property type="match status" value="1"/>
</dbReference>
<dbReference type="RefSeq" id="WP_223103415.1">
    <property type="nucleotide sequence ID" value="NZ_CP061913.1"/>
</dbReference>
<evidence type="ECO:0000313" key="2">
    <source>
        <dbReference type="Proteomes" id="UP001589608"/>
    </source>
</evidence>
<dbReference type="InterPro" id="IPR016193">
    <property type="entry name" value="Cytidine_deaminase-like"/>
</dbReference>
<dbReference type="InterPro" id="IPR002695">
    <property type="entry name" value="PurH-like"/>
</dbReference>
<dbReference type="Proteomes" id="UP001589608">
    <property type="component" value="Unassembled WGS sequence"/>
</dbReference>
<dbReference type="PANTHER" id="PTHR11692:SF0">
    <property type="entry name" value="BIFUNCTIONAL PURINE BIOSYNTHESIS PROTEIN ATIC"/>
    <property type="match status" value="1"/>
</dbReference>
<accession>A0ABV5M1D9</accession>
<sequence>MQLRYGMNPHQAPASVEPVGAAPFTVLHGRPSYLNLLDAIAAWQLVREAASGSGSVAAASFKHVSPAGAALAGPLDAVTAALFGVDAGADAVTRAYTRARDTDPKSSYGDMVAVSAPVTAALADLLARVVSDGIIAPGYEPGTVEVLAAKKNGTYLVLEADVTFEPPAQEVRELYGLRFVQRRDDAPLPDELSADLRLAVSTVRYTQSNSVVLVRDGATLGVGAGQQSRVDCIRLAGAKAQLWHRRRFVPGGDPDAHQSVQVRVARQLELAKTIDVPEPLHNVSLASDGALPFVDNIVEAAKFGVTHIAEPGGSARSALVADAAGAHGINLTHTGLRLFRH</sequence>
<dbReference type="PANTHER" id="PTHR11692">
    <property type="entry name" value="BIFUNCTIONAL PURINE BIOSYNTHESIS PROTEIN PURH"/>
    <property type="match status" value="1"/>
</dbReference>
<keyword evidence="2" id="KW-1185">Reference proteome</keyword>
<comment type="caution">
    <text evidence="1">The sequence shown here is derived from an EMBL/GenBank/DDBJ whole genome shotgun (WGS) entry which is preliminary data.</text>
</comment>
<proteinExistence type="predicted"/>
<dbReference type="InterPro" id="IPR024051">
    <property type="entry name" value="AICAR_Tfase_dup_dom_sf"/>
</dbReference>
<protein>
    <recommendedName>
        <fullName evidence="3">Phosphoribosylaminoimidazolecarboxamide formyltransferase</fullName>
    </recommendedName>
</protein>
<dbReference type="Gene3D" id="3.40.140.20">
    <property type="match status" value="2"/>
</dbReference>
<gene>
    <name evidence="1" type="ORF">ACFFTR_06210</name>
</gene>
<evidence type="ECO:0008006" key="3">
    <source>
        <dbReference type="Google" id="ProtNLM"/>
    </source>
</evidence>
<name>A0ABV5M1D9_9ACTN</name>
<evidence type="ECO:0000313" key="1">
    <source>
        <dbReference type="EMBL" id="MFB9442676.1"/>
    </source>
</evidence>
<organism evidence="1 2">
    <name type="scientific">Dactylosporangium vinaceum</name>
    <dbReference type="NCBI Taxonomy" id="53362"/>
    <lineage>
        <taxon>Bacteria</taxon>
        <taxon>Bacillati</taxon>
        <taxon>Actinomycetota</taxon>
        <taxon>Actinomycetes</taxon>
        <taxon>Micromonosporales</taxon>
        <taxon>Micromonosporaceae</taxon>
        <taxon>Dactylosporangium</taxon>
    </lineage>
</organism>
<reference evidence="1 2" key="1">
    <citation type="submission" date="2024-09" db="EMBL/GenBank/DDBJ databases">
        <authorList>
            <person name="Sun Q."/>
            <person name="Mori K."/>
        </authorList>
    </citation>
    <scope>NUCLEOTIDE SEQUENCE [LARGE SCALE GENOMIC DNA]</scope>
    <source>
        <strain evidence="1 2">JCM 3307</strain>
    </source>
</reference>
<dbReference type="Pfam" id="PF01808">
    <property type="entry name" value="AICARFT_IMPCHas"/>
    <property type="match status" value="1"/>
</dbReference>
<dbReference type="SUPFAM" id="SSF53927">
    <property type="entry name" value="Cytidine deaminase-like"/>
    <property type="match status" value="1"/>
</dbReference>
<dbReference type="EMBL" id="JBHMCA010000017">
    <property type="protein sequence ID" value="MFB9442676.1"/>
    <property type="molecule type" value="Genomic_DNA"/>
</dbReference>